<dbReference type="OrthoDB" id="6388650at2"/>
<dbReference type="RefSeq" id="WP_073322512.1">
    <property type="nucleotide sequence ID" value="NZ_FQWD01000003.1"/>
</dbReference>
<feature type="transmembrane region" description="Helical" evidence="1">
    <location>
        <begin position="57"/>
        <end position="88"/>
    </location>
</feature>
<protein>
    <submittedName>
        <fullName evidence="2">Uncharacterized protein</fullName>
    </submittedName>
</protein>
<organism evidence="2 3">
    <name type="scientific">Marisediminitalea aggregata</name>
    <dbReference type="NCBI Taxonomy" id="634436"/>
    <lineage>
        <taxon>Bacteria</taxon>
        <taxon>Pseudomonadati</taxon>
        <taxon>Pseudomonadota</taxon>
        <taxon>Gammaproteobacteria</taxon>
        <taxon>Alteromonadales</taxon>
        <taxon>Alteromonadaceae</taxon>
        <taxon>Marisediminitalea</taxon>
    </lineage>
</organism>
<gene>
    <name evidence="2" type="ORF">SAMN05216361_2329</name>
</gene>
<reference evidence="3" key="1">
    <citation type="submission" date="2016-11" db="EMBL/GenBank/DDBJ databases">
        <authorList>
            <person name="Varghese N."/>
            <person name="Submissions S."/>
        </authorList>
    </citation>
    <scope>NUCLEOTIDE SEQUENCE [LARGE SCALE GENOMIC DNA]</scope>
    <source>
        <strain evidence="3">CGMCC 1.8995</strain>
    </source>
</reference>
<keyword evidence="1" id="KW-0472">Membrane</keyword>
<accession>A0A1M5K0U6</accession>
<keyword evidence="3" id="KW-1185">Reference proteome</keyword>
<evidence type="ECO:0000313" key="3">
    <source>
        <dbReference type="Proteomes" id="UP000184520"/>
    </source>
</evidence>
<dbReference type="Proteomes" id="UP000184520">
    <property type="component" value="Unassembled WGS sequence"/>
</dbReference>
<name>A0A1M5K0U6_9ALTE</name>
<evidence type="ECO:0000313" key="2">
    <source>
        <dbReference type="EMBL" id="SHG46416.1"/>
    </source>
</evidence>
<proteinExistence type="predicted"/>
<feature type="transmembrane region" description="Helical" evidence="1">
    <location>
        <begin position="6"/>
        <end position="24"/>
    </location>
</feature>
<sequence>MNHLIATLPFILFSLVVILLLTCSDPRRRQQQQKHNGHSKLGFGLSSRARKWLAWSLVLPVLPLVFSGNYAGLLMYAGAVTVIGWLVVESPASAM</sequence>
<evidence type="ECO:0000256" key="1">
    <source>
        <dbReference type="SAM" id="Phobius"/>
    </source>
</evidence>
<dbReference type="AlphaFoldDB" id="A0A1M5K0U6"/>
<keyword evidence="1" id="KW-1133">Transmembrane helix</keyword>
<keyword evidence="1" id="KW-0812">Transmembrane</keyword>
<dbReference type="EMBL" id="FQWD01000003">
    <property type="protein sequence ID" value="SHG46416.1"/>
    <property type="molecule type" value="Genomic_DNA"/>
</dbReference>
<dbReference type="STRING" id="634436.SAMN05216361_2329"/>